<evidence type="ECO:0000313" key="12">
    <source>
        <dbReference type="EMBL" id="GIM28446.1"/>
    </source>
</evidence>
<dbReference type="RefSeq" id="WP_212903172.1">
    <property type="nucleotide sequence ID" value="NZ_BOPZ01000006.1"/>
</dbReference>
<comment type="catalytic activity">
    <reaction evidence="9 10">
        <text>L-threonyl-[protein] + FAD = FMN-L-threonyl-[protein] + AMP + H(+)</text>
        <dbReference type="Rhea" id="RHEA:36847"/>
        <dbReference type="Rhea" id="RHEA-COMP:11060"/>
        <dbReference type="Rhea" id="RHEA-COMP:11061"/>
        <dbReference type="ChEBI" id="CHEBI:15378"/>
        <dbReference type="ChEBI" id="CHEBI:30013"/>
        <dbReference type="ChEBI" id="CHEBI:57692"/>
        <dbReference type="ChEBI" id="CHEBI:74257"/>
        <dbReference type="ChEBI" id="CHEBI:456215"/>
        <dbReference type="EC" id="2.7.1.180"/>
    </reaction>
</comment>
<gene>
    <name evidence="12" type="ORF">CPJCM30710_11120</name>
</gene>
<evidence type="ECO:0000256" key="1">
    <source>
        <dbReference type="ARBA" id="ARBA00011955"/>
    </source>
</evidence>
<evidence type="ECO:0000256" key="8">
    <source>
        <dbReference type="ARBA" id="ARBA00031306"/>
    </source>
</evidence>
<accession>A0A919RY08</accession>
<name>A0A919RY08_9CLOT</name>
<evidence type="ECO:0000256" key="7">
    <source>
        <dbReference type="ARBA" id="ARBA00022842"/>
    </source>
</evidence>
<dbReference type="Gene3D" id="3.10.520.10">
    <property type="entry name" value="ApbE-like domains"/>
    <property type="match status" value="1"/>
</dbReference>
<dbReference type="GO" id="GO:0016740">
    <property type="term" value="F:transferase activity"/>
    <property type="evidence" value="ECO:0007669"/>
    <property type="project" value="UniProtKB-UniRule"/>
</dbReference>
<evidence type="ECO:0000256" key="11">
    <source>
        <dbReference type="PIRSR" id="PIRSR006268-2"/>
    </source>
</evidence>
<dbReference type="PANTHER" id="PTHR30040:SF2">
    <property type="entry name" value="FAD:PROTEIN FMN TRANSFERASE"/>
    <property type="match status" value="1"/>
</dbReference>
<organism evidence="12 13">
    <name type="scientific">Clostridium polyendosporum</name>
    <dbReference type="NCBI Taxonomy" id="69208"/>
    <lineage>
        <taxon>Bacteria</taxon>
        <taxon>Bacillati</taxon>
        <taxon>Bacillota</taxon>
        <taxon>Clostridia</taxon>
        <taxon>Eubacteriales</taxon>
        <taxon>Clostridiaceae</taxon>
        <taxon>Clostridium</taxon>
    </lineage>
</organism>
<keyword evidence="7 10" id="KW-0460">Magnesium</keyword>
<feature type="binding site" evidence="11">
    <location>
        <position position="262"/>
    </location>
    <ligand>
        <name>Mg(2+)</name>
        <dbReference type="ChEBI" id="CHEBI:18420"/>
    </ligand>
</feature>
<dbReference type="SUPFAM" id="SSF143631">
    <property type="entry name" value="ApbE-like"/>
    <property type="match status" value="1"/>
</dbReference>
<dbReference type="Pfam" id="PF02424">
    <property type="entry name" value="ApbE"/>
    <property type="match status" value="1"/>
</dbReference>
<dbReference type="PIRSF" id="PIRSF006268">
    <property type="entry name" value="ApbE"/>
    <property type="match status" value="1"/>
</dbReference>
<feature type="binding site" evidence="11">
    <location>
        <position position="148"/>
    </location>
    <ligand>
        <name>Mg(2+)</name>
        <dbReference type="ChEBI" id="CHEBI:18420"/>
    </ligand>
</feature>
<dbReference type="AlphaFoldDB" id="A0A919RY08"/>
<comment type="similarity">
    <text evidence="10">Belongs to the ApbE family.</text>
</comment>
<protein>
    <recommendedName>
        <fullName evidence="2 10">FAD:protein FMN transferase</fullName>
        <ecNumber evidence="1 10">2.7.1.180</ecNumber>
    </recommendedName>
    <alternativeName>
        <fullName evidence="8 10">Flavin transferase</fullName>
    </alternativeName>
</protein>
<evidence type="ECO:0000256" key="6">
    <source>
        <dbReference type="ARBA" id="ARBA00022827"/>
    </source>
</evidence>
<dbReference type="PANTHER" id="PTHR30040">
    <property type="entry name" value="THIAMINE BIOSYNTHESIS LIPOPROTEIN APBE"/>
    <property type="match status" value="1"/>
</dbReference>
<comment type="caution">
    <text evidence="12">The sequence shown here is derived from an EMBL/GenBank/DDBJ whole genome shotgun (WGS) entry which is preliminary data.</text>
</comment>
<sequence length="322" mass="35516">MSKFYDMESFCMGTVISQRVYGEKAEIAAVKVEEEMKRLESLMSFFLESSEISKLNKAAGKHEVELGCEALYVLNRAKYYSKICGGTFDITIGPVAKLWGIFTDHAKVPSKKDINKALSFTGYKDITINNGLGTAKLEKDGQSVDLGAIAKGYAADRAIEIYRQHGIKSAFINLGGNVLVLDNKPDGSPWNIGIQNPLLQRGQCLGAVKAVDKTIVTSGDYVRYFEKENVKYHHILDPRTGYPANSGLISTTIVSEKSIGADALSTAIFILGLKKGIKLINSIKDMEAIFITKDKEIYVTEGLKEDFTLFEGTEFSIKHLIK</sequence>
<evidence type="ECO:0000313" key="13">
    <source>
        <dbReference type="Proteomes" id="UP000679179"/>
    </source>
</evidence>
<dbReference type="EC" id="2.7.1.180" evidence="1 10"/>
<evidence type="ECO:0000256" key="4">
    <source>
        <dbReference type="ARBA" id="ARBA00022679"/>
    </source>
</evidence>
<evidence type="ECO:0000256" key="5">
    <source>
        <dbReference type="ARBA" id="ARBA00022723"/>
    </source>
</evidence>
<keyword evidence="4 10" id="KW-0808">Transferase</keyword>
<reference evidence="12" key="1">
    <citation type="submission" date="2021-03" db="EMBL/GenBank/DDBJ databases">
        <title>Taxonomic study of Clostridium polyendosporum from meadow-gley soil under rice.</title>
        <authorList>
            <person name="Kobayashi H."/>
            <person name="Tanizawa Y."/>
            <person name="Yagura M."/>
        </authorList>
    </citation>
    <scope>NUCLEOTIDE SEQUENCE</scope>
    <source>
        <strain evidence="12">JCM 30710</strain>
    </source>
</reference>
<comment type="cofactor">
    <cofactor evidence="11">
        <name>Mg(2+)</name>
        <dbReference type="ChEBI" id="CHEBI:18420"/>
    </cofactor>
    <cofactor evidence="11">
        <name>Mn(2+)</name>
        <dbReference type="ChEBI" id="CHEBI:29035"/>
    </cofactor>
    <text evidence="11">Magnesium. Can also use manganese.</text>
</comment>
<dbReference type="EMBL" id="BOPZ01000006">
    <property type="protein sequence ID" value="GIM28446.1"/>
    <property type="molecule type" value="Genomic_DNA"/>
</dbReference>
<keyword evidence="3 10" id="KW-0285">Flavoprotein</keyword>
<proteinExistence type="inferred from homology"/>
<evidence type="ECO:0000256" key="3">
    <source>
        <dbReference type="ARBA" id="ARBA00022630"/>
    </source>
</evidence>
<dbReference type="GO" id="GO:0046872">
    <property type="term" value="F:metal ion binding"/>
    <property type="evidence" value="ECO:0007669"/>
    <property type="project" value="UniProtKB-UniRule"/>
</dbReference>
<feature type="binding site" evidence="11">
    <location>
        <position position="266"/>
    </location>
    <ligand>
        <name>Mg(2+)</name>
        <dbReference type="ChEBI" id="CHEBI:18420"/>
    </ligand>
</feature>
<evidence type="ECO:0000256" key="9">
    <source>
        <dbReference type="ARBA" id="ARBA00048540"/>
    </source>
</evidence>
<keyword evidence="5 10" id="KW-0479">Metal-binding</keyword>
<evidence type="ECO:0000256" key="2">
    <source>
        <dbReference type="ARBA" id="ARBA00016337"/>
    </source>
</evidence>
<keyword evidence="6 10" id="KW-0274">FAD</keyword>
<evidence type="ECO:0000256" key="10">
    <source>
        <dbReference type="PIRNR" id="PIRNR006268"/>
    </source>
</evidence>
<keyword evidence="13" id="KW-1185">Reference proteome</keyword>
<dbReference type="InterPro" id="IPR024932">
    <property type="entry name" value="ApbE"/>
</dbReference>
<dbReference type="Proteomes" id="UP000679179">
    <property type="component" value="Unassembled WGS sequence"/>
</dbReference>
<dbReference type="InterPro" id="IPR003374">
    <property type="entry name" value="ApbE-like_sf"/>
</dbReference>